<dbReference type="InterPro" id="IPR016024">
    <property type="entry name" value="ARM-type_fold"/>
</dbReference>
<name>A0AA51RWD8_9GAMM</name>
<proteinExistence type="predicted"/>
<reference evidence="1 2" key="1">
    <citation type="submission" date="2023-08" db="EMBL/GenBank/DDBJ databases">
        <title>Pleionea litopenaei sp. nov., isolated from stomach of juvenile Litopenaeus vannamei.</title>
        <authorList>
            <person name="Rho A.M."/>
            <person name="Hwang C.Y."/>
        </authorList>
    </citation>
    <scope>NUCLEOTIDE SEQUENCE [LARGE SCALE GENOMIC DNA]</scope>
    <source>
        <strain evidence="1 2">HL-JVS1</strain>
    </source>
</reference>
<dbReference type="SUPFAM" id="SSF48371">
    <property type="entry name" value="ARM repeat"/>
    <property type="match status" value="1"/>
</dbReference>
<keyword evidence="2" id="KW-1185">Reference proteome</keyword>
<evidence type="ECO:0000313" key="2">
    <source>
        <dbReference type="Proteomes" id="UP001239782"/>
    </source>
</evidence>
<dbReference type="Pfam" id="PF13646">
    <property type="entry name" value="HEAT_2"/>
    <property type="match status" value="1"/>
</dbReference>
<dbReference type="Gene3D" id="1.25.10.10">
    <property type="entry name" value="Leucine-rich Repeat Variant"/>
    <property type="match status" value="1"/>
</dbReference>
<dbReference type="RefSeq" id="WP_309204033.1">
    <property type="nucleotide sequence ID" value="NZ_CP133548.1"/>
</dbReference>
<dbReference type="InterPro" id="IPR011989">
    <property type="entry name" value="ARM-like"/>
</dbReference>
<protein>
    <submittedName>
        <fullName evidence="1">HEAT repeat domain-containing protein</fullName>
    </submittedName>
</protein>
<sequence>MNAQEFAEVVELLKSKDAMTYEDGYFSLLGNVDRYLAELVALMQAEAEPSMRGKYIELLGDCSTKEVIPILEAELSSSHREVRFWAYSQLAHNDHPEAKEISRKYKEDNPNEDWY</sequence>
<organism evidence="1 2">
    <name type="scientific">Pleionea litopenaei</name>
    <dbReference type="NCBI Taxonomy" id="3070815"/>
    <lineage>
        <taxon>Bacteria</taxon>
        <taxon>Pseudomonadati</taxon>
        <taxon>Pseudomonadota</taxon>
        <taxon>Gammaproteobacteria</taxon>
        <taxon>Oceanospirillales</taxon>
        <taxon>Pleioneaceae</taxon>
        <taxon>Pleionea</taxon>
    </lineage>
</organism>
<gene>
    <name evidence="1" type="ORF">Q9312_07810</name>
</gene>
<dbReference type="AlphaFoldDB" id="A0AA51RWD8"/>
<accession>A0AA51RWD8</accession>
<dbReference type="EMBL" id="CP133548">
    <property type="protein sequence ID" value="WMS88812.1"/>
    <property type="molecule type" value="Genomic_DNA"/>
</dbReference>
<evidence type="ECO:0000313" key="1">
    <source>
        <dbReference type="EMBL" id="WMS88812.1"/>
    </source>
</evidence>
<dbReference type="Proteomes" id="UP001239782">
    <property type="component" value="Chromosome"/>
</dbReference>
<dbReference type="KEGG" id="plei:Q9312_07810"/>